<keyword evidence="2" id="KW-0378">Hydrolase</keyword>
<dbReference type="PANTHER" id="PTHR43319:SF3">
    <property type="entry name" value="BETA-LACTAMASE-RELATED DOMAIN-CONTAINING PROTEIN"/>
    <property type="match status" value="1"/>
</dbReference>
<organism evidence="2 3">
    <name type="scientific">Kineobactrum sediminis</name>
    <dbReference type="NCBI Taxonomy" id="1905677"/>
    <lineage>
        <taxon>Bacteria</taxon>
        <taxon>Pseudomonadati</taxon>
        <taxon>Pseudomonadota</taxon>
        <taxon>Gammaproteobacteria</taxon>
        <taxon>Cellvibrionales</taxon>
        <taxon>Halieaceae</taxon>
        <taxon>Kineobactrum</taxon>
    </lineage>
</organism>
<dbReference type="SUPFAM" id="SSF56601">
    <property type="entry name" value="beta-lactamase/transpeptidase-like"/>
    <property type="match status" value="1"/>
</dbReference>
<dbReference type="Pfam" id="PF00144">
    <property type="entry name" value="Beta-lactamase"/>
    <property type="match status" value="1"/>
</dbReference>
<name>A0A2N5XYG0_9GAMM</name>
<dbReference type="InterPro" id="IPR012338">
    <property type="entry name" value="Beta-lactam/transpept-like"/>
</dbReference>
<dbReference type="RefSeq" id="WP_101522772.1">
    <property type="nucleotide sequence ID" value="NZ_PKLZ01000016.1"/>
</dbReference>
<evidence type="ECO:0000313" key="2">
    <source>
        <dbReference type="EMBL" id="PLW81181.1"/>
    </source>
</evidence>
<dbReference type="EMBL" id="PKLZ01000016">
    <property type="protein sequence ID" value="PLW81181.1"/>
    <property type="molecule type" value="Genomic_DNA"/>
</dbReference>
<gene>
    <name evidence="2" type="ORF">CWI75_17260</name>
</gene>
<feature type="domain" description="Beta-lactamase-related" evidence="1">
    <location>
        <begin position="56"/>
        <end position="396"/>
    </location>
</feature>
<dbReference type="OrthoDB" id="5705574at2"/>
<sequence>MKLLRKHVFHLSAIPRDLDPIITIDKKKEVDPRDVGLLQPDVERIWDTIVKLYRTGVHPAITACIRHQGKVLLSRSIGHARGNGPDDDPDSEKVLATPDTPMCLFSTSKGITALLMHMLQEDGLVNVSDPVAFYAPEFARKGKDNITIHQILAHRGGIPGLPKDVDLEVLWDEDRTWELLCDAKPIVTDGSRLAYHAITGGFVLERVVRQVTGADINAYIAKKIREPMGMKYFSYGIEDEYLDDLAQSYATGPRPGPLMGAFIKRALGTDIVSVEKLANDPRFQQAIIPSGNLAGTAEEACRFFQMMLNGGKWGRRRICSERTVARTLQEFGTRTLDRTLFIPMRFSAGLMLGDEPFGIWGPNSRQAFGHLGLVNKFAWADPQRDLSAAILTSGLPVIAHHIPALVNVIRSIAKTVPVRDCDPKPFALQLE</sequence>
<proteinExistence type="predicted"/>
<dbReference type="Gene3D" id="3.40.710.10">
    <property type="entry name" value="DD-peptidase/beta-lactamase superfamily"/>
    <property type="match status" value="1"/>
</dbReference>
<evidence type="ECO:0000313" key="3">
    <source>
        <dbReference type="Proteomes" id="UP000234845"/>
    </source>
</evidence>
<protein>
    <submittedName>
        <fullName evidence="2">Serine hydrolase</fullName>
    </submittedName>
</protein>
<keyword evidence="3" id="KW-1185">Reference proteome</keyword>
<accession>A0A2N5XYG0</accession>
<dbReference type="GO" id="GO:0016787">
    <property type="term" value="F:hydrolase activity"/>
    <property type="evidence" value="ECO:0007669"/>
    <property type="project" value="UniProtKB-KW"/>
</dbReference>
<dbReference type="AlphaFoldDB" id="A0A2N5XYG0"/>
<comment type="caution">
    <text evidence="2">The sequence shown here is derived from an EMBL/GenBank/DDBJ whole genome shotgun (WGS) entry which is preliminary data.</text>
</comment>
<dbReference type="InterPro" id="IPR052907">
    <property type="entry name" value="Beta-lactamase/esterase"/>
</dbReference>
<dbReference type="PANTHER" id="PTHR43319">
    <property type="entry name" value="BETA-LACTAMASE-RELATED"/>
    <property type="match status" value="1"/>
</dbReference>
<dbReference type="InterPro" id="IPR001466">
    <property type="entry name" value="Beta-lactam-related"/>
</dbReference>
<reference evidence="3" key="1">
    <citation type="submission" date="2017-11" db="EMBL/GenBank/DDBJ databases">
        <title>The draft genome sequence of Chromatocurvus sp. F02.</title>
        <authorList>
            <person name="Du Z.-J."/>
            <person name="Chang Y.-Q."/>
        </authorList>
    </citation>
    <scope>NUCLEOTIDE SEQUENCE [LARGE SCALE GENOMIC DNA]</scope>
    <source>
        <strain evidence="3">F02</strain>
    </source>
</reference>
<evidence type="ECO:0000259" key="1">
    <source>
        <dbReference type="Pfam" id="PF00144"/>
    </source>
</evidence>
<dbReference type="Proteomes" id="UP000234845">
    <property type="component" value="Unassembled WGS sequence"/>
</dbReference>